<dbReference type="InterPro" id="IPR027385">
    <property type="entry name" value="Beta-barrel_OMP"/>
</dbReference>
<organism evidence="4 5">
    <name type="scientific">Phocaeicola salanitronis (strain DSM 18170 / JCM 13657 / CCUG 60908 / BL78)</name>
    <name type="common">Bacteroides salanitronis</name>
    <dbReference type="NCBI Taxonomy" id="667015"/>
    <lineage>
        <taxon>Bacteria</taxon>
        <taxon>Pseudomonadati</taxon>
        <taxon>Bacteroidota</taxon>
        <taxon>Bacteroidia</taxon>
        <taxon>Bacteroidales</taxon>
        <taxon>Bacteroidaceae</taxon>
        <taxon>Phocaeicola</taxon>
    </lineage>
</organism>
<dbReference type="SUPFAM" id="SSF56925">
    <property type="entry name" value="OMPA-like"/>
    <property type="match status" value="1"/>
</dbReference>
<proteinExistence type="predicted"/>
<accession>F0R3B6</accession>
<dbReference type="eggNOG" id="COG3637">
    <property type="taxonomic scope" value="Bacteria"/>
</dbReference>
<name>F0R3B6_PHOSB</name>
<evidence type="ECO:0000259" key="3">
    <source>
        <dbReference type="Pfam" id="PF13505"/>
    </source>
</evidence>
<feature type="signal peptide" evidence="2">
    <location>
        <begin position="1"/>
        <end position="20"/>
    </location>
</feature>
<evidence type="ECO:0000256" key="1">
    <source>
        <dbReference type="ARBA" id="ARBA00022729"/>
    </source>
</evidence>
<gene>
    <name evidence="4" type="ordered locus">Bacsa_0934</name>
</gene>
<protein>
    <recommendedName>
        <fullName evidence="3">Outer membrane protein beta-barrel domain-containing protein</fullName>
    </recommendedName>
</protein>
<dbReference type="KEGG" id="bsa:Bacsa_0934"/>
<feature type="chain" id="PRO_5003254829" description="Outer membrane protein beta-barrel domain-containing protein" evidence="2">
    <location>
        <begin position="21"/>
        <end position="173"/>
    </location>
</feature>
<evidence type="ECO:0000313" key="5">
    <source>
        <dbReference type="Proteomes" id="UP000007486"/>
    </source>
</evidence>
<dbReference type="Gene3D" id="2.40.160.20">
    <property type="match status" value="1"/>
</dbReference>
<keyword evidence="5" id="KW-1185">Reference proteome</keyword>
<feature type="domain" description="Outer membrane protein beta-barrel" evidence="3">
    <location>
        <begin position="6"/>
        <end position="173"/>
    </location>
</feature>
<reference evidence="4 5" key="1">
    <citation type="journal article" date="2011" name="Stand. Genomic Sci.">
        <title>Complete genome sequence of Bacteroides salanitronis type strain (BL78).</title>
        <authorList>
            <person name="Gronow S."/>
            <person name="Held B."/>
            <person name="Lucas S."/>
            <person name="Lapidus A."/>
            <person name="Del Rio T.G."/>
            <person name="Nolan M."/>
            <person name="Tice H."/>
            <person name="Deshpande S."/>
            <person name="Cheng J.F."/>
            <person name="Pitluck S."/>
            <person name="Liolios K."/>
            <person name="Pagani I."/>
            <person name="Ivanova N."/>
            <person name="Mavromatis K."/>
            <person name="Pati A."/>
            <person name="Tapia R."/>
            <person name="Han C."/>
            <person name="Goodwin L."/>
            <person name="Chen A."/>
            <person name="Palaniappan K."/>
            <person name="Land M."/>
            <person name="Hauser L."/>
            <person name="Chang Y.J."/>
            <person name="Jeffries C.D."/>
            <person name="Brambilla E.M."/>
            <person name="Rohde M."/>
            <person name="Goker M."/>
            <person name="Detter J.C."/>
            <person name="Woyke T."/>
            <person name="Bristow J."/>
            <person name="Markowitz V."/>
            <person name="Hugenholtz P."/>
            <person name="Kyrpides N.C."/>
            <person name="Klenk H.P."/>
            <person name="Eisen J.A."/>
        </authorList>
    </citation>
    <scope>NUCLEOTIDE SEQUENCE [LARGE SCALE GENOMIC DNA]</scope>
    <source>
        <strain evidence="4 5">DSM 18170</strain>
    </source>
</reference>
<dbReference type="OrthoDB" id="1163183at2"/>
<keyword evidence="1 2" id="KW-0732">Signal</keyword>
<dbReference type="InterPro" id="IPR011250">
    <property type="entry name" value="OMP/PagP_B-barrel"/>
</dbReference>
<evidence type="ECO:0000313" key="4">
    <source>
        <dbReference type="EMBL" id="ADY35525.1"/>
    </source>
</evidence>
<dbReference type="Pfam" id="PF13505">
    <property type="entry name" value="OMP_b-brl"/>
    <property type="match status" value="1"/>
</dbReference>
<sequence length="173" mass="18778">MKKLFLVLCVALFGMSSAFAQKGEKAAGINLNFGTTASSVGLGAKFQYGITDAIRIEPSLTYYFGGSGMFDISANAHYLFNVAPKINVYPLAGIGFDMCRYETVEWDDAIEGVLTGEEADTKHETDACFKFNFGGGVEYDVMDNIAVGLELRYEVITGGYSQFVVGLGAKYKF</sequence>
<dbReference type="EMBL" id="CP002530">
    <property type="protein sequence ID" value="ADY35525.1"/>
    <property type="molecule type" value="Genomic_DNA"/>
</dbReference>
<dbReference type="AlphaFoldDB" id="F0R3B6"/>
<dbReference type="STRING" id="667015.Bacsa_0934"/>
<dbReference type="RefSeq" id="WP_013616973.1">
    <property type="nucleotide sequence ID" value="NC_015164.1"/>
</dbReference>
<dbReference type="HOGENOM" id="CLU_111119_1_0_10"/>
<dbReference type="Proteomes" id="UP000007486">
    <property type="component" value="Chromosome"/>
</dbReference>
<evidence type="ECO:0000256" key="2">
    <source>
        <dbReference type="SAM" id="SignalP"/>
    </source>
</evidence>